<dbReference type="InterPro" id="IPR018937">
    <property type="entry name" value="MMgT"/>
</dbReference>
<dbReference type="GO" id="GO:0072546">
    <property type="term" value="C:EMC complex"/>
    <property type="evidence" value="ECO:0007669"/>
    <property type="project" value="TreeGrafter"/>
</dbReference>
<dbReference type="PANTHER" id="PTHR28144">
    <property type="entry name" value="ER MEMBRANE PROTEIN COMPLEX SUBUNIT 5"/>
    <property type="match status" value="1"/>
</dbReference>
<evidence type="ECO:0000256" key="2">
    <source>
        <dbReference type="ARBA" id="ARBA00006109"/>
    </source>
</evidence>
<evidence type="ECO:0000313" key="8">
    <source>
        <dbReference type="Proteomes" id="UP000053201"/>
    </source>
</evidence>
<feature type="transmembrane region" description="Helical" evidence="6">
    <location>
        <begin position="7"/>
        <end position="25"/>
    </location>
</feature>
<dbReference type="STRING" id="645134.A0A0L0HSS3"/>
<protein>
    <recommendedName>
        <fullName evidence="9">Membrane magnesium transporter</fullName>
    </recommendedName>
</protein>
<evidence type="ECO:0000256" key="1">
    <source>
        <dbReference type="ARBA" id="ARBA00004127"/>
    </source>
</evidence>
<name>A0A0L0HSS3_SPIPD</name>
<keyword evidence="3 6" id="KW-0812">Transmembrane</keyword>
<dbReference type="InParanoid" id="A0A0L0HSS3"/>
<comment type="similarity">
    <text evidence="2">Belongs to the membrane magnesium transporter (TC 1.A.67) family.</text>
</comment>
<dbReference type="Proteomes" id="UP000053201">
    <property type="component" value="Unassembled WGS sequence"/>
</dbReference>
<dbReference type="VEuPathDB" id="FungiDB:SPPG_08819"/>
<dbReference type="Pfam" id="PF10270">
    <property type="entry name" value="MMgT"/>
    <property type="match status" value="1"/>
</dbReference>
<dbReference type="EMBL" id="KQ257450">
    <property type="protein sequence ID" value="KND04411.1"/>
    <property type="molecule type" value="Genomic_DNA"/>
</dbReference>
<dbReference type="InterPro" id="IPR053279">
    <property type="entry name" value="EMC_subunit"/>
</dbReference>
<dbReference type="RefSeq" id="XP_016612450.1">
    <property type="nucleotide sequence ID" value="XM_016756957.1"/>
</dbReference>
<dbReference type="OMA" id="CYGIVHL"/>
<organism evidence="7 8">
    <name type="scientific">Spizellomyces punctatus (strain DAOM BR117)</name>
    <dbReference type="NCBI Taxonomy" id="645134"/>
    <lineage>
        <taxon>Eukaryota</taxon>
        <taxon>Fungi</taxon>
        <taxon>Fungi incertae sedis</taxon>
        <taxon>Chytridiomycota</taxon>
        <taxon>Chytridiomycota incertae sedis</taxon>
        <taxon>Chytridiomycetes</taxon>
        <taxon>Spizellomycetales</taxon>
        <taxon>Spizellomycetaceae</taxon>
        <taxon>Spizellomyces</taxon>
    </lineage>
</organism>
<dbReference type="PANTHER" id="PTHR28144:SF1">
    <property type="entry name" value="ER MEMBRANE PROTEIN COMPLEX SUBUNIT 5"/>
    <property type="match status" value="1"/>
</dbReference>
<dbReference type="eggNOG" id="KOG3918">
    <property type="taxonomic scope" value="Eukaryota"/>
</dbReference>
<proteinExistence type="inferred from homology"/>
<evidence type="ECO:0000256" key="4">
    <source>
        <dbReference type="ARBA" id="ARBA00022989"/>
    </source>
</evidence>
<feature type="transmembrane region" description="Helical" evidence="6">
    <location>
        <begin position="45"/>
        <end position="65"/>
    </location>
</feature>
<comment type="subcellular location">
    <subcellularLocation>
        <location evidence="1">Endomembrane system</location>
        <topology evidence="1">Multi-pass membrane protein</topology>
    </subcellularLocation>
</comment>
<evidence type="ECO:0000256" key="6">
    <source>
        <dbReference type="SAM" id="Phobius"/>
    </source>
</evidence>
<gene>
    <name evidence="7" type="ORF">SPPG_08819</name>
</gene>
<evidence type="ECO:0000256" key="5">
    <source>
        <dbReference type="ARBA" id="ARBA00023136"/>
    </source>
</evidence>
<reference evidence="7 8" key="1">
    <citation type="submission" date="2009-08" db="EMBL/GenBank/DDBJ databases">
        <title>The Genome Sequence of Spizellomyces punctatus strain DAOM BR117.</title>
        <authorList>
            <consortium name="The Broad Institute Genome Sequencing Platform"/>
            <person name="Russ C."/>
            <person name="Cuomo C."/>
            <person name="Shea T."/>
            <person name="Young S.K."/>
            <person name="Zeng Q."/>
            <person name="Koehrsen M."/>
            <person name="Haas B."/>
            <person name="Borodovsky M."/>
            <person name="Guigo R."/>
            <person name="Alvarado L."/>
            <person name="Berlin A."/>
            <person name="Bochicchio J."/>
            <person name="Borenstein D."/>
            <person name="Chapman S."/>
            <person name="Chen Z."/>
            <person name="Engels R."/>
            <person name="Freedman E."/>
            <person name="Gellesch M."/>
            <person name="Goldberg J."/>
            <person name="Griggs A."/>
            <person name="Gujja S."/>
            <person name="Heiman D."/>
            <person name="Hepburn T."/>
            <person name="Howarth C."/>
            <person name="Jen D."/>
            <person name="Larson L."/>
            <person name="Lewis B."/>
            <person name="Mehta T."/>
            <person name="Park D."/>
            <person name="Pearson M."/>
            <person name="Roberts A."/>
            <person name="Saif S."/>
            <person name="Shenoy N."/>
            <person name="Sisk P."/>
            <person name="Stolte C."/>
            <person name="Sykes S."/>
            <person name="Thomson T."/>
            <person name="Walk T."/>
            <person name="White J."/>
            <person name="Yandava C."/>
            <person name="Burger G."/>
            <person name="Gray M.W."/>
            <person name="Holland P.W.H."/>
            <person name="King N."/>
            <person name="Lang F.B.F."/>
            <person name="Roger A.J."/>
            <person name="Ruiz-Trillo I."/>
            <person name="Lander E."/>
            <person name="Nusbaum C."/>
        </authorList>
    </citation>
    <scope>NUCLEOTIDE SEQUENCE [LARGE SCALE GENOMIC DNA]</scope>
    <source>
        <strain evidence="7 8">DAOM BR117</strain>
    </source>
</reference>
<evidence type="ECO:0008006" key="9">
    <source>
        <dbReference type="Google" id="ProtNLM"/>
    </source>
</evidence>
<keyword evidence="5 6" id="KW-0472">Membrane</keyword>
<dbReference type="AlphaFoldDB" id="A0A0L0HSS3"/>
<keyword evidence="4 6" id="KW-1133">Transmembrane helix</keyword>
<keyword evidence="8" id="KW-1185">Reference proteome</keyword>
<sequence>MTSWIGRLFYTIGAILLVHSGYSAFEHLAYIKVIGKHEAQLPIDIVGECLLSVLLCILGVVLVAGDLRPISLEKQLSRMTLDTIDMRPSFRTLHHRGKAIFRSL</sequence>
<accession>A0A0L0HSS3</accession>
<evidence type="ECO:0000256" key="3">
    <source>
        <dbReference type="ARBA" id="ARBA00022692"/>
    </source>
</evidence>
<evidence type="ECO:0000313" key="7">
    <source>
        <dbReference type="EMBL" id="KND04411.1"/>
    </source>
</evidence>
<dbReference type="GO" id="GO:0034975">
    <property type="term" value="P:protein folding in endoplasmic reticulum"/>
    <property type="evidence" value="ECO:0007669"/>
    <property type="project" value="TreeGrafter"/>
</dbReference>
<dbReference type="OrthoDB" id="44756at2759"/>
<dbReference type="GeneID" id="27691944"/>